<evidence type="ECO:0000256" key="1">
    <source>
        <dbReference type="PROSITE-ProRule" id="PRU00339"/>
    </source>
</evidence>
<dbReference type="Gene3D" id="1.10.260.40">
    <property type="entry name" value="lambda repressor-like DNA-binding domains"/>
    <property type="match status" value="1"/>
</dbReference>
<dbReference type="SMART" id="SM00530">
    <property type="entry name" value="HTH_XRE"/>
    <property type="match status" value="1"/>
</dbReference>
<dbReference type="InterPro" id="IPR019734">
    <property type="entry name" value="TPR_rpt"/>
</dbReference>
<dbReference type="InterPro" id="IPR010982">
    <property type="entry name" value="Lambda_DNA-bd_dom_sf"/>
</dbReference>
<dbReference type="Gene3D" id="1.25.40.1000">
    <property type="match status" value="1"/>
</dbReference>
<name>A0A0U1NV31_9BACI</name>
<dbReference type="EMBL" id="CVRB01000002">
    <property type="protein sequence ID" value="CRK81835.1"/>
    <property type="molecule type" value="Genomic_DNA"/>
</dbReference>
<dbReference type="CDD" id="cd00093">
    <property type="entry name" value="HTH_XRE"/>
    <property type="match status" value="1"/>
</dbReference>
<feature type="domain" description="HTH cro/C1-type" evidence="2">
    <location>
        <begin position="7"/>
        <end position="64"/>
    </location>
</feature>
<keyword evidence="1" id="KW-0802">TPR repeat</keyword>
<dbReference type="AlphaFoldDB" id="A0A0U1NV31"/>
<reference evidence="4" key="1">
    <citation type="submission" date="2015-05" db="EMBL/GenBank/DDBJ databases">
        <authorList>
            <person name="Urmite Genomes"/>
        </authorList>
    </citation>
    <scope>NUCLEOTIDE SEQUENCE [LARGE SCALE GENOMIC DNA]</scope>
    <source>
        <strain evidence="4">LF1</strain>
    </source>
</reference>
<evidence type="ECO:0000313" key="4">
    <source>
        <dbReference type="Proteomes" id="UP000199087"/>
    </source>
</evidence>
<dbReference type="GO" id="GO:0003677">
    <property type="term" value="F:DNA binding"/>
    <property type="evidence" value="ECO:0007669"/>
    <property type="project" value="InterPro"/>
</dbReference>
<dbReference type="RefSeq" id="WP_090633404.1">
    <property type="nucleotide sequence ID" value="NZ_CVRB01000002.1"/>
</dbReference>
<evidence type="ECO:0000259" key="2">
    <source>
        <dbReference type="PROSITE" id="PS50943"/>
    </source>
</evidence>
<dbReference type="SUPFAM" id="SSF47413">
    <property type="entry name" value="lambda repressor-like DNA-binding domains"/>
    <property type="match status" value="1"/>
</dbReference>
<protein>
    <submittedName>
        <fullName evidence="3">Transcriptional regulator/TPR domain protein</fullName>
    </submittedName>
</protein>
<feature type="repeat" description="TPR" evidence="1">
    <location>
        <begin position="259"/>
        <end position="292"/>
    </location>
</feature>
<sequence>MYEGKIIKFYREKYKLTQEQLGKDICSVTHISKIECAQTTYAHDIITLLSKRLGINMESEVEKLKNIKQRLFNWNEAIIMQLFDEMDQINNELEHEELIQISEYNNMYQLLRARYLLMQNNFDEAFKLIKKIQKTENKLTPYDTNLLKHILGIYYISTHDYVTAIQILKEIQNEFYHNPEYYYYLAMAYHTLELPVLAYYYAEKSHQFFENMNNYLRVIDAEMIMIIQIKDGNDYDDIINRFKKLIKSCEICNAPDRKAKVLHNLAYEYLRRKNYEQASLYYKESMSLKENESPYYLLSLEGYIRSSFEGGLIPNEELIQYAQKGLTIAINTNQLLYIHLFKLFLYLLKSKEKEYHQYLSNKALPMFIKCGYTYLIQRSKKELFNYYYKMKLTDEALEMAQLLINPEKLLPQ</sequence>
<organism evidence="3 4">
    <name type="scientific">Neobacillus massiliamazoniensis</name>
    <dbReference type="NCBI Taxonomy" id="1499688"/>
    <lineage>
        <taxon>Bacteria</taxon>
        <taxon>Bacillati</taxon>
        <taxon>Bacillota</taxon>
        <taxon>Bacilli</taxon>
        <taxon>Bacillales</taxon>
        <taxon>Bacillaceae</taxon>
        <taxon>Neobacillus</taxon>
    </lineage>
</organism>
<dbReference type="SUPFAM" id="SSF81901">
    <property type="entry name" value="HCP-like"/>
    <property type="match status" value="1"/>
</dbReference>
<dbReference type="STRING" id="1499688.BN000_01751"/>
<keyword evidence="4" id="KW-1185">Reference proteome</keyword>
<proteinExistence type="predicted"/>
<evidence type="ECO:0000313" key="3">
    <source>
        <dbReference type="EMBL" id="CRK81835.1"/>
    </source>
</evidence>
<dbReference type="InterPro" id="IPR001387">
    <property type="entry name" value="Cro/C1-type_HTH"/>
</dbReference>
<accession>A0A0U1NV31</accession>
<dbReference type="Proteomes" id="UP000199087">
    <property type="component" value="Unassembled WGS sequence"/>
</dbReference>
<dbReference type="InterPro" id="IPR011990">
    <property type="entry name" value="TPR-like_helical_dom_sf"/>
</dbReference>
<gene>
    <name evidence="3" type="ORF">BN000_01751</name>
</gene>
<dbReference type="PROSITE" id="PS50943">
    <property type="entry name" value="HTH_CROC1"/>
    <property type="match status" value="1"/>
</dbReference>
<dbReference type="Gene3D" id="1.25.40.10">
    <property type="entry name" value="Tetratricopeptide repeat domain"/>
    <property type="match status" value="1"/>
</dbReference>
<dbReference type="OrthoDB" id="252257at2"/>
<dbReference type="SMART" id="SM00028">
    <property type="entry name" value="TPR"/>
    <property type="match status" value="3"/>
</dbReference>
<dbReference type="PROSITE" id="PS50005">
    <property type="entry name" value="TPR"/>
    <property type="match status" value="1"/>
</dbReference>